<dbReference type="InterPro" id="IPR005627">
    <property type="entry name" value="CutC-like"/>
</dbReference>
<dbReference type="PANTHER" id="PTHR12598">
    <property type="entry name" value="COPPER HOMEOSTASIS PROTEIN CUTC"/>
    <property type="match status" value="1"/>
</dbReference>
<dbReference type="Pfam" id="PF03932">
    <property type="entry name" value="CutC"/>
    <property type="match status" value="1"/>
</dbReference>
<dbReference type="GO" id="GO:0005507">
    <property type="term" value="F:copper ion binding"/>
    <property type="evidence" value="ECO:0007669"/>
    <property type="project" value="TreeGrafter"/>
</dbReference>
<comment type="caution">
    <text evidence="2">Once thought to be involved in copper homeostasis, experiments in E.coli have shown this is not the case.</text>
</comment>
<dbReference type="EMBL" id="CP049057">
    <property type="protein sequence ID" value="QIE59749.1"/>
    <property type="molecule type" value="Genomic_DNA"/>
</dbReference>
<accession>A0A6G6GMG7</accession>
<keyword evidence="4" id="KW-1185">Reference proteome</keyword>
<evidence type="ECO:0000313" key="3">
    <source>
        <dbReference type="EMBL" id="QIE59749.1"/>
    </source>
</evidence>
<dbReference type="HAMAP" id="MF_00795">
    <property type="entry name" value="CutC"/>
    <property type="match status" value="1"/>
</dbReference>
<keyword evidence="2" id="KW-0963">Cytoplasm</keyword>
<dbReference type="FunFam" id="3.20.20.380:FF:000001">
    <property type="entry name" value="Copper homeostasis protein CutC"/>
    <property type="match status" value="1"/>
</dbReference>
<proteinExistence type="inferred from homology"/>
<dbReference type="InterPro" id="IPR036822">
    <property type="entry name" value="CutC-like_dom_sf"/>
</dbReference>
<evidence type="ECO:0000313" key="4">
    <source>
        <dbReference type="Proteomes" id="UP000505306"/>
    </source>
</evidence>
<name>A0A6G6GMG7_9FLAO</name>
<dbReference type="AlphaFoldDB" id="A0A6G6GMG7"/>
<protein>
    <recommendedName>
        <fullName evidence="2">PF03932 family protein CutC</fullName>
    </recommendedName>
</protein>
<dbReference type="Gene3D" id="3.20.20.380">
    <property type="entry name" value="Copper homeostasis (CutC) domain"/>
    <property type="match status" value="1"/>
</dbReference>
<reference evidence="3 4" key="1">
    <citation type="submission" date="2020-02" db="EMBL/GenBank/DDBJ databases">
        <title>Complete genome sequence of Flavobacteriaceae bacterium.</title>
        <authorList>
            <person name="Kim S.-J."/>
            <person name="Kim Y.-S."/>
            <person name="Kim K.-H."/>
        </authorList>
    </citation>
    <scope>NUCLEOTIDE SEQUENCE [LARGE SCALE GENOMIC DNA]</scope>
    <source>
        <strain evidence="3 4">RR4-40</strain>
    </source>
</reference>
<organism evidence="3 4">
    <name type="scientific">Rasiella rasia</name>
    <dbReference type="NCBI Taxonomy" id="2744027"/>
    <lineage>
        <taxon>Bacteria</taxon>
        <taxon>Pseudomonadati</taxon>
        <taxon>Bacteroidota</taxon>
        <taxon>Flavobacteriia</taxon>
        <taxon>Flavobacteriales</taxon>
        <taxon>Flavobacteriaceae</taxon>
        <taxon>Rasiella</taxon>
    </lineage>
</organism>
<comment type="subcellular location">
    <subcellularLocation>
        <location evidence="2">Cytoplasm</location>
    </subcellularLocation>
</comment>
<evidence type="ECO:0000256" key="2">
    <source>
        <dbReference type="HAMAP-Rule" id="MF_00795"/>
    </source>
</evidence>
<dbReference type="Proteomes" id="UP000505306">
    <property type="component" value="Chromosome"/>
</dbReference>
<gene>
    <name evidence="2" type="primary">cutC</name>
    <name evidence="3" type="ORF">G5B37_09300</name>
</gene>
<sequence length="242" mass="26334">MILEICANSFESAKAAQDAGADRIELCTELSVGGLTPSFGLLEKVLTELTIPVHVLIRPRSGNFTYTETELDVMLRDIETCKEFGCDGIVSGALTQEHAIDTIATKELIAATATMEFTFHRAFDWCAEPILAFKQLQHLGITRLLSSGQQTTALKGISLLQKLLNDSDQTIQIMPGGGITAANCLSFKEAGFKMIHFSAAKKTQTLISQPKVGMHNPNYFIEGIVSASNIDDIKKIAEKLNN</sequence>
<evidence type="ECO:0000256" key="1">
    <source>
        <dbReference type="ARBA" id="ARBA00007768"/>
    </source>
</evidence>
<comment type="similarity">
    <text evidence="1 2">Belongs to the CutC family.</text>
</comment>
<dbReference type="GO" id="GO:0005737">
    <property type="term" value="C:cytoplasm"/>
    <property type="evidence" value="ECO:0007669"/>
    <property type="project" value="UniProtKB-SubCell"/>
</dbReference>
<dbReference type="RefSeq" id="WP_164679762.1">
    <property type="nucleotide sequence ID" value="NZ_CP049057.1"/>
</dbReference>
<dbReference type="SUPFAM" id="SSF110395">
    <property type="entry name" value="CutC-like"/>
    <property type="match status" value="1"/>
</dbReference>
<dbReference type="PANTHER" id="PTHR12598:SF0">
    <property type="entry name" value="COPPER HOMEOSTASIS PROTEIN CUTC HOMOLOG"/>
    <property type="match status" value="1"/>
</dbReference>
<dbReference type="KEGG" id="mgel:G5B37_09300"/>